<protein>
    <submittedName>
        <fullName evidence="2">Uncharacterized protein</fullName>
    </submittedName>
</protein>
<comment type="caution">
    <text evidence="2">The sequence shown here is derived from an EMBL/GenBank/DDBJ whole genome shotgun (WGS) entry which is preliminary data.</text>
</comment>
<organism evidence="2 3">
    <name type="scientific">Ameca splendens</name>
    <dbReference type="NCBI Taxonomy" id="208324"/>
    <lineage>
        <taxon>Eukaryota</taxon>
        <taxon>Metazoa</taxon>
        <taxon>Chordata</taxon>
        <taxon>Craniata</taxon>
        <taxon>Vertebrata</taxon>
        <taxon>Euteleostomi</taxon>
        <taxon>Actinopterygii</taxon>
        <taxon>Neopterygii</taxon>
        <taxon>Teleostei</taxon>
        <taxon>Neoteleostei</taxon>
        <taxon>Acanthomorphata</taxon>
        <taxon>Ovalentaria</taxon>
        <taxon>Atherinomorphae</taxon>
        <taxon>Cyprinodontiformes</taxon>
        <taxon>Goodeidae</taxon>
        <taxon>Ameca</taxon>
    </lineage>
</organism>
<keyword evidence="1" id="KW-0732">Signal</keyword>
<gene>
    <name evidence="2" type="ORF">AMECASPLE_013767</name>
</gene>
<evidence type="ECO:0000313" key="2">
    <source>
        <dbReference type="EMBL" id="MEQ2299292.1"/>
    </source>
</evidence>
<feature type="chain" id="PRO_5046710486" evidence="1">
    <location>
        <begin position="20"/>
        <end position="121"/>
    </location>
</feature>
<keyword evidence="3" id="KW-1185">Reference proteome</keyword>
<dbReference type="Proteomes" id="UP001469553">
    <property type="component" value="Unassembled WGS sequence"/>
</dbReference>
<feature type="signal peptide" evidence="1">
    <location>
        <begin position="1"/>
        <end position="19"/>
    </location>
</feature>
<dbReference type="EMBL" id="JAHRIP010047937">
    <property type="protein sequence ID" value="MEQ2299292.1"/>
    <property type="molecule type" value="Genomic_DNA"/>
</dbReference>
<name>A0ABV0YZE3_9TELE</name>
<evidence type="ECO:0000256" key="1">
    <source>
        <dbReference type="SAM" id="SignalP"/>
    </source>
</evidence>
<sequence>MQKMSAILLTVLNLCVASAVCSSHIITWQTLLQHQMWHRLSSSLSEYLKKELLEGPISLDGQCSPHFQSVMEKLQMSLDKLEPLLHHRSLVGSLTSAEMIQLPELPHPPPLPPNCWRHSLL</sequence>
<accession>A0ABV0YZE3</accession>
<proteinExistence type="predicted"/>
<reference evidence="2 3" key="1">
    <citation type="submission" date="2021-06" db="EMBL/GenBank/DDBJ databases">
        <authorList>
            <person name="Palmer J.M."/>
        </authorList>
    </citation>
    <scope>NUCLEOTIDE SEQUENCE [LARGE SCALE GENOMIC DNA]</scope>
    <source>
        <strain evidence="2 3">AS_MEX2019</strain>
        <tissue evidence="2">Muscle</tissue>
    </source>
</reference>
<evidence type="ECO:0000313" key="3">
    <source>
        <dbReference type="Proteomes" id="UP001469553"/>
    </source>
</evidence>